<dbReference type="RefSeq" id="XP_025372168.1">
    <property type="nucleotide sequence ID" value="XM_025511668.1"/>
</dbReference>
<dbReference type="AlphaFoldDB" id="A0A316W7A2"/>
<dbReference type="InterPro" id="IPR045089">
    <property type="entry name" value="PGGT1B-like"/>
</dbReference>
<reference evidence="10 11" key="1">
    <citation type="journal article" date="2018" name="Mol. Biol. Evol.">
        <title>Broad Genomic Sampling Reveals a Smut Pathogenic Ancestry of the Fungal Clade Ustilaginomycotina.</title>
        <authorList>
            <person name="Kijpornyongpan T."/>
            <person name="Mondo S.J."/>
            <person name="Barry K."/>
            <person name="Sandor L."/>
            <person name="Lee J."/>
            <person name="Lipzen A."/>
            <person name="Pangilinan J."/>
            <person name="LaButti K."/>
            <person name="Hainaut M."/>
            <person name="Henrissat B."/>
            <person name="Grigoriev I.V."/>
            <person name="Spatafora J.W."/>
            <person name="Aime M.C."/>
        </authorList>
    </citation>
    <scope>NUCLEOTIDE SEQUENCE [LARGE SCALE GENOMIC DNA]</scope>
    <source>
        <strain evidence="10 11">MCA 4658</strain>
    </source>
</reference>
<evidence type="ECO:0000259" key="9">
    <source>
        <dbReference type="Pfam" id="PF00432"/>
    </source>
</evidence>
<evidence type="ECO:0000256" key="6">
    <source>
        <dbReference type="ARBA" id="ARBA00022737"/>
    </source>
</evidence>
<organism evidence="10 11">
    <name type="scientific">Ceraceosorus guamensis</name>
    <dbReference type="NCBI Taxonomy" id="1522189"/>
    <lineage>
        <taxon>Eukaryota</taxon>
        <taxon>Fungi</taxon>
        <taxon>Dikarya</taxon>
        <taxon>Basidiomycota</taxon>
        <taxon>Ustilaginomycotina</taxon>
        <taxon>Exobasidiomycetes</taxon>
        <taxon>Ceraceosorales</taxon>
        <taxon>Ceraceosoraceae</taxon>
        <taxon>Ceraceosorus</taxon>
    </lineage>
</organism>
<feature type="compositionally biased region" description="Low complexity" evidence="8">
    <location>
        <begin position="40"/>
        <end position="54"/>
    </location>
</feature>
<keyword evidence="3" id="KW-0637">Prenyltransferase</keyword>
<evidence type="ECO:0000256" key="1">
    <source>
        <dbReference type="ARBA" id="ARBA00001947"/>
    </source>
</evidence>
<dbReference type="EMBL" id="KZ819357">
    <property type="protein sequence ID" value="PWN45008.1"/>
    <property type="molecule type" value="Genomic_DNA"/>
</dbReference>
<accession>A0A316W7A2</accession>
<dbReference type="InterPro" id="IPR008930">
    <property type="entry name" value="Terpenoid_cyclase/PrenylTrfase"/>
</dbReference>
<evidence type="ECO:0000256" key="2">
    <source>
        <dbReference type="ARBA" id="ARBA00010497"/>
    </source>
</evidence>
<sequence length="557" mass="58747">MSVIHQAAVPAPDDDVPTSTSREQRETEDQISDLFTPFRSSSSSSASASEPAQSAQAGLSLPSLSKSKHLAFLKKGLQPLPAGYVVFDATRPWLIYWASQASLLLSSPFDADMSARATSTLLSCQSPMGGFGGGPGQIPHLMATYAAVLALAIVSGPGHAPDIADAAGPSSSSSGGGGGGGKSGWDSIDRSAMYNMFMSLKQPDGSFTVHHGGEIDVRAAYCVVTVSLLLGIATPELFEGLPSFLGSCQTYEGGLASASHPAYKTSSNGKVTIDPNAPRPTLGEAHAGYAFCALASHLALSLLPLPASEPSEPRIDVSALVAWSASLQANAADGGGFRGRTNKLVDGCYGWFSGGGMFTCLQAAVEMEAGQWWKEAETGSIPAQSTGEAMEADDVWQADDGESSYPLSLPADGVLFDRAALQEYVLVVAQEALGGLRDKPGKRPDLYHTCYNLSGMSLAQHRLRLDLDGRSELAASFKYGTNSPEPSDARHAAPWEKKDLHEWRRACYASSLSWNADAEKVNVVGDGGKNWLLPTHPIFNIPFPCAKSMMDWSYGQS</sequence>
<feature type="region of interest" description="Disordered" evidence="8">
    <location>
        <begin position="164"/>
        <end position="183"/>
    </location>
</feature>
<keyword evidence="11" id="KW-1185">Reference proteome</keyword>
<proteinExistence type="inferred from homology"/>
<keyword evidence="4 10" id="KW-0808">Transferase</keyword>
<dbReference type="OrthoDB" id="10261146at2759"/>
<name>A0A316W7A2_9BASI</name>
<keyword evidence="6" id="KW-0677">Repeat</keyword>
<evidence type="ECO:0000256" key="8">
    <source>
        <dbReference type="SAM" id="MobiDB-lite"/>
    </source>
</evidence>
<keyword evidence="5" id="KW-0479">Metal-binding</keyword>
<comment type="cofactor">
    <cofactor evidence="1">
        <name>Zn(2+)</name>
        <dbReference type="ChEBI" id="CHEBI:29105"/>
    </cofactor>
</comment>
<evidence type="ECO:0000313" key="10">
    <source>
        <dbReference type="EMBL" id="PWN45008.1"/>
    </source>
</evidence>
<dbReference type="InParanoid" id="A0A316W7A2"/>
<feature type="domain" description="Prenyltransferase alpha-alpha toroid" evidence="9">
    <location>
        <begin position="64"/>
        <end position="540"/>
    </location>
</feature>
<comment type="similarity">
    <text evidence="2">Belongs to the protein prenyltransferase subunit beta family.</text>
</comment>
<dbReference type="FunCoup" id="A0A316W7A2">
    <property type="interactions" value="182"/>
</dbReference>
<evidence type="ECO:0000256" key="3">
    <source>
        <dbReference type="ARBA" id="ARBA00022602"/>
    </source>
</evidence>
<evidence type="ECO:0000256" key="4">
    <source>
        <dbReference type="ARBA" id="ARBA00022679"/>
    </source>
</evidence>
<dbReference type="GO" id="GO:0046872">
    <property type="term" value="F:metal ion binding"/>
    <property type="evidence" value="ECO:0007669"/>
    <property type="project" value="UniProtKB-KW"/>
</dbReference>
<feature type="compositionally biased region" description="Gly residues" evidence="8">
    <location>
        <begin position="174"/>
        <end position="183"/>
    </location>
</feature>
<dbReference type="Pfam" id="PF00432">
    <property type="entry name" value="Prenyltrans"/>
    <property type="match status" value="1"/>
</dbReference>
<dbReference type="PANTHER" id="PTHR11774:SF6">
    <property type="entry name" value="PROTEIN FARNESYLTRANSFERASE SUBUNIT BETA"/>
    <property type="match status" value="1"/>
</dbReference>
<dbReference type="Gene3D" id="1.50.10.20">
    <property type="match status" value="1"/>
</dbReference>
<dbReference type="GO" id="GO:0005965">
    <property type="term" value="C:protein farnesyltransferase complex"/>
    <property type="evidence" value="ECO:0007669"/>
    <property type="project" value="TreeGrafter"/>
</dbReference>
<evidence type="ECO:0000256" key="7">
    <source>
        <dbReference type="ARBA" id="ARBA00022833"/>
    </source>
</evidence>
<evidence type="ECO:0000313" key="11">
    <source>
        <dbReference type="Proteomes" id="UP000245783"/>
    </source>
</evidence>
<protein>
    <submittedName>
        <fullName evidence="10">Terpenoid cyclases/Protein prenyltransferase</fullName>
    </submittedName>
</protein>
<dbReference type="Proteomes" id="UP000245783">
    <property type="component" value="Unassembled WGS sequence"/>
</dbReference>
<dbReference type="GO" id="GO:0004660">
    <property type="term" value="F:protein farnesyltransferase activity"/>
    <property type="evidence" value="ECO:0007669"/>
    <property type="project" value="TreeGrafter"/>
</dbReference>
<dbReference type="InterPro" id="IPR001330">
    <property type="entry name" value="Prenyltrans"/>
</dbReference>
<dbReference type="STRING" id="1522189.A0A316W7A2"/>
<keyword evidence="7" id="KW-0862">Zinc</keyword>
<gene>
    <name evidence="10" type="ORF">IE81DRAFT_286288</name>
</gene>
<dbReference type="PANTHER" id="PTHR11774">
    <property type="entry name" value="GERANYLGERANYL TRANSFERASE TYPE BETA SUBUNIT"/>
    <property type="match status" value="1"/>
</dbReference>
<evidence type="ECO:0000256" key="5">
    <source>
        <dbReference type="ARBA" id="ARBA00022723"/>
    </source>
</evidence>
<feature type="region of interest" description="Disordered" evidence="8">
    <location>
        <begin position="1"/>
        <end position="54"/>
    </location>
</feature>
<dbReference type="SUPFAM" id="SSF48239">
    <property type="entry name" value="Terpenoid cyclases/Protein prenyltransferases"/>
    <property type="match status" value="1"/>
</dbReference>
<dbReference type="GeneID" id="37033538"/>